<gene>
    <name evidence="4" type="ORF">AD945_09270</name>
</gene>
<reference evidence="4 5" key="1">
    <citation type="submission" date="2015-06" db="EMBL/GenBank/DDBJ databases">
        <title>Improved classification and identification of acetic acid bacteria using matrix-assisted laser desorption/ionization time-of-flight mass spectrometry; Gluconobacter nephelii and Gluconobacter uchimurae are later heterotypic synonyms of Gluconobacter japonicus and Gluconobacter oxydans, respectively.</title>
        <authorList>
            <person name="Li L."/>
            <person name="Cleenwerck I."/>
            <person name="De Vuyst L."/>
            <person name="Vandamme P."/>
        </authorList>
    </citation>
    <scope>NUCLEOTIDE SEQUENCE [LARGE SCALE GENOMIC DNA]</scope>
    <source>
        <strain evidence="4 5">LMG 1768</strain>
    </source>
</reference>
<dbReference type="InterPro" id="IPR006076">
    <property type="entry name" value="FAD-dep_OxRdtase"/>
</dbReference>
<dbReference type="PATRIC" id="fig|318683.6.peg.653"/>
<dbReference type="PANTHER" id="PTHR13847:SF280">
    <property type="entry name" value="D-AMINO ACID DEHYDROGENASE"/>
    <property type="match status" value="1"/>
</dbReference>
<dbReference type="Gene3D" id="3.30.9.10">
    <property type="entry name" value="D-Amino Acid Oxidase, subunit A, domain 2"/>
    <property type="match status" value="2"/>
</dbReference>
<dbReference type="GO" id="GO:0005886">
    <property type="term" value="C:plasma membrane"/>
    <property type="evidence" value="ECO:0007669"/>
    <property type="project" value="TreeGrafter"/>
</dbReference>
<dbReference type="EMBL" id="LHZR01000107">
    <property type="protein sequence ID" value="KXV47863.1"/>
    <property type="molecule type" value="Genomic_DNA"/>
</dbReference>
<accession>A0A149TIF1</accession>
<dbReference type="Pfam" id="PF01266">
    <property type="entry name" value="DAO"/>
    <property type="match status" value="1"/>
</dbReference>
<dbReference type="RefSeq" id="WP_062108282.1">
    <property type="nucleotide sequence ID" value="NZ_LHZR01000107.1"/>
</dbReference>
<keyword evidence="2" id="KW-0560">Oxidoreductase</keyword>
<dbReference type="GO" id="GO:0005737">
    <property type="term" value="C:cytoplasm"/>
    <property type="evidence" value="ECO:0007669"/>
    <property type="project" value="TreeGrafter"/>
</dbReference>
<sequence length="441" mass="47162">MGPEVKAIITDQLPPESADVVIVGGGIVGVSTAYALARRGVSVVLCEKGHVGGEQSSRNWGWVRRNGRDPRELPLMMESFRLWKEFSDKKIDTGFTACGVLSVAKTTADQARHEKFVADAQPYQIGSRVVSGREISTILPGLVGTFRSALYNPTDGRAEPQRAAPLIALAAREMGASIVQNCAVRGIDKEGGRICGVVTELGYIRTSQVVVAGGAWSRLFCGNLGVSLPQMKVLSSVCRTAPVQGLPDVSAYLGSVAFRKRDDGGYNIAPSVGLSVPIVPDMFRLGLQYLPAFRAERKAVSPRLDNRFLTELLTPTRWDLDMPTAFEKTRTLDPKPNVKLTRSMVAKLEAFFPSVGHIPVLQHWGGLIDVVPDAVPVIDTLSSVPGLTISTGYSGHGFGIGPGAGQLTADLVTGATPVVDPTPFRLSRFTDGTPIRLIGGF</sequence>
<dbReference type="STRING" id="318683.A0U94_00305"/>
<comment type="similarity">
    <text evidence="1">Belongs to the DadA oxidoreductase family.</text>
</comment>
<dbReference type="Gene3D" id="3.50.50.60">
    <property type="entry name" value="FAD/NAD(P)-binding domain"/>
    <property type="match status" value="2"/>
</dbReference>
<protein>
    <submittedName>
        <fullName evidence="4">D-amino acid oxidase</fullName>
    </submittedName>
</protein>
<proteinExistence type="inferred from homology"/>
<evidence type="ECO:0000256" key="1">
    <source>
        <dbReference type="ARBA" id="ARBA00009410"/>
    </source>
</evidence>
<dbReference type="GO" id="GO:0055130">
    <property type="term" value="P:D-alanine catabolic process"/>
    <property type="evidence" value="ECO:0007669"/>
    <property type="project" value="TreeGrafter"/>
</dbReference>
<dbReference type="SUPFAM" id="SSF51905">
    <property type="entry name" value="FAD/NAD(P)-binding domain"/>
    <property type="match status" value="1"/>
</dbReference>
<feature type="domain" description="FAD dependent oxidoreductase" evidence="3">
    <location>
        <begin position="19"/>
        <end position="411"/>
    </location>
</feature>
<evidence type="ECO:0000313" key="5">
    <source>
        <dbReference type="Proteomes" id="UP000075636"/>
    </source>
</evidence>
<dbReference type="AlphaFoldDB" id="A0A149TIF1"/>
<dbReference type="OrthoDB" id="9787190at2"/>
<comment type="caution">
    <text evidence="4">The sequence shown here is derived from an EMBL/GenBank/DDBJ whole genome shotgun (WGS) entry which is preliminary data.</text>
</comment>
<dbReference type="InterPro" id="IPR036188">
    <property type="entry name" value="FAD/NAD-bd_sf"/>
</dbReference>
<dbReference type="PANTHER" id="PTHR13847">
    <property type="entry name" value="SARCOSINE DEHYDROGENASE-RELATED"/>
    <property type="match status" value="1"/>
</dbReference>
<name>A0A149TIF1_9PROT</name>
<organism evidence="4 5">
    <name type="scientific">Gluconobacter albidus</name>
    <dbReference type="NCBI Taxonomy" id="318683"/>
    <lineage>
        <taxon>Bacteria</taxon>
        <taxon>Pseudomonadati</taxon>
        <taxon>Pseudomonadota</taxon>
        <taxon>Alphaproteobacteria</taxon>
        <taxon>Acetobacterales</taxon>
        <taxon>Acetobacteraceae</taxon>
        <taxon>Gluconobacter</taxon>
    </lineage>
</organism>
<evidence type="ECO:0000256" key="2">
    <source>
        <dbReference type="ARBA" id="ARBA00023002"/>
    </source>
</evidence>
<dbReference type="Proteomes" id="UP000075636">
    <property type="component" value="Unassembled WGS sequence"/>
</dbReference>
<dbReference type="GO" id="GO:0008718">
    <property type="term" value="F:D-amino-acid dehydrogenase activity"/>
    <property type="evidence" value="ECO:0007669"/>
    <property type="project" value="TreeGrafter"/>
</dbReference>
<evidence type="ECO:0000313" key="4">
    <source>
        <dbReference type="EMBL" id="KXV47863.1"/>
    </source>
</evidence>
<evidence type="ECO:0000259" key="3">
    <source>
        <dbReference type="Pfam" id="PF01266"/>
    </source>
</evidence>